<reference evidence="3" key="1">
    <citation type="submission" date="2023-03" db="EMBL/GenBank/DDBJ databases">
        <title>Mating type loci evolution in Malassezia.</title>
        <authorList>
            <person name="Coelho M.A."/>
        </authorList>
    </citation>
    <scope>NUCLEOTIDE SEQUENCE</scope>
    <source>
        <strain evidence="3">CBS 11721</strain>
    </source>
</reference>
<feature type="compositionally biased region" description="Basic and acidic residues" evidence="1">
    <location>
        <begin position="191"/>
        <end position="203"/>
    </location>
</feature>
<feature type="region of interest" description="Disordered" evidence="1">
    <location>
        <begin position="268"/>
        <end position="288"/>
    </location>
</feature>
<evidence type="ECO:0000313" key="3">
    <source>
        <dbReference type="EMBL" id="WFD36832.1"/>
    </source>
</evidence>
<evidence type="ECO:0000259" key="2">
    <source>
        <dbReference type="Pfam" id="PF13324"/>
    </source>
</evidence>
<sequence>MTTRERELQATLVRLSVLCASSLKAVLGGHVGPAITDEEQDGQALAEKIYNDAVVILRAVQKDTTALSLAMRPEKGKQVSDDSPPTSCIDDASIESATKLLQGLATDHVPKLVFLANLAHKNRAVYKSVKGDEADEAARKFGTVLNAKHGERVPGASVGTLFASEVKQAIGQIVDQTAQLCQSFMDPKTRAVLDNASRKRGDEPSSAPPPSRAYSLSLTKLLWSTCDSLIGTPDSRPPLEKRLPRNNQEAFAKLCKGNEEVLADATSEMKDALESDSDSDEQDEWADNVELSDEEKELVKRAITLLESGTALARAVRAALLQRDVKADFDEAGDALVALVEAQDNVAAIALYGDEAGDESLADIVDEYTVACKRLAESSGTYRTEVISSAFTAVSDAASQVSAII</sequence>
<dbReference type="AlphaFoldDB" id="A0AAF0F1T8"/>
<dbReference type="EC" id="3.7.1.3" evidence="3"/>
<dbReference type="Pfam" id="PF13324">
    <property type="entry name" value="GCIP_N"/>
    <property type="match status" value="1"/>
</dbReference>
<dbReference type="EMBL" id="CP119881">
    <property type="protein sequence ID" value="WFD36832.1"/>
    <property type="molecule type" value="Genomic_DNA"/>
</dbReference>
<feature type="domain" description="Cyclin-D1-binding protein 1-like N-terminal" evidence="2">
    <location>
        <begin position="157"/>
        <end position="274"/>
    </location>
</feature>
<keyword evidence="3" id="KW-0378">Hydrolase</keyword>
<proteinExistence type="predicted"/>
<feature type="region of interest" description="Disordered" evidence="1">
    <location>
        <begin position="191"/>
        <end position="213"/>
    </location>
</feature>
<dbReference type="InterPro" id="IPR049317">
    <property type="entry name" value="GCIP-like_N"/>
</dbReference>
<evidence type="ECO:0000256" key="1">
    <source>
        <dbReference type="SAM" id="MobiDB-lite"/>
    </source>
</evidence>
<feature type="compositionally biased region" description="Acidic residues" evidence="1">
    <location>
        <begin position="274"/>
        <end position="288"/>
    </location>
</feature>
<dbReference type="Proteomes" id="UP001219933">
    <property type="component" value="Chromosome 5"/>
</dbReference>
<dbReference type="Gene3D" id="1.20.1410.10">
    <property type="entry name" value="I/LWEQ domain"/>
    <property type="match status" value="1"/>
</dbReference>
<dbReference type="GO" id="GO:0030429">
    <property type="term" value="F:kynureninase activity"/>
    <property type="evidence" value="ECO:0007669"/>
    <property type="project" value="UniProtKB-EC"/>
</dbReference>
<keyword evidence="4" id="KW-1185">Reference proteome</keyword>
<evidence type="ECO:0000313" key="4">
    <source>
        <dbReference type="Proteomes" id="UP001219933"/>
    </source>
</evidence>
<accession>A0AAF0F1T8</accession>
<organism evidence="3 4">
    <name type="scientific">Malassezia cuniculi</name>
    <dbReference type="NCBI Taxonomy" id="948313"/>
    <lineage>
        <taxon>Eukaryota</taxon>
        <taxon>Fungi</taxon>
        <taxon>Dikarya</taxon>
        <taxon>Basidiomycota</taxon>
        <taxon>Ustilaginomycotina</taxon>
        <taxon>Malasseziomycetes</taxon>
        <taxon>Malasseziales</taxon>
        <taxon>Malasseziaceae</taxon>
        <taxon>Malassezia</taxon>
    </lineage>
</organism>
<name>A0AAF0F1T8_9BASI</name>
<protein>
    <submittedName>
        <fullName evidence="3">Kynureninase</fullName>
        <ecNumber evidence="3">3.7.1.3</ecNumber>
    </submittedName>
</protein>
<gene>
    <name evidence="3" type="primary">BNA5_2</name>
    <name evidence="3" type="ORF">MCUN1_003722</name>
</gene>